<reference evidence="1 2" key="1">
    <citation type="submission" date="2023-10" db="EMBL/GenBank/DDBJ databases">
        <title>Development of a sustainable strategy for remediation of hydrocarbon-contaminated territories based on the waste exchange concept.</title>
        <authorList>
            <person name="Krivoruchko A."/>
        </authorList>
    </citation>
    <scope>NUCLEOTIDE SEQUENCE [LARGE SCALE GENOMIC DNA]</scope>
    <source>
        <strain evidence="1 2">IEGM 1327</strain>
    </source>
</reference>
<evidence type="ECO:0000313" key="2">
    <source>
        <dbReference type="Proteomes" id="UP001186104"/>
    </source>
</evidence>
<accession>A0ABU4D549</accession>
<evidence type="ECO:0000313" key="1">
    <source>
        <dbReference type="EMBL" id="MDV6304429.1"/>
    </source>
</evidence>
<protein>
    <submittedName>
        <fullName evidence="1">Uncharacterized protein</fullName>
    </submittedName>
</protein>
<keyword evidence="2" id="KW-1185">Reference proteome</keyword>
<proteinExistence type="predicted"/>
<comment type="caution">
    <text evidence="1">The sequence shown here is derived from an EMBL/GenBank/DDBJ whole genome shotgun (WGS) entry which is preliminary data.</text>
</comment>
<organism evidence="1 2">
    <name type="scientific">Rhodococcus cerastii</name>
    <dbReference type="NCBI Taxonomy" id="908616"/>
    <lineage>
        <taxon>Bacteria</taxon>
        <taxon>Bacillati</taxon>
        <taxon>Actinomycetota</taxon>
        <taxon>Actinomycetes</taxon>
        <taxon>Mycobacteriales</taxon>
        <taxon>Nocardiaceae</taxon>
        <taxon>Rhodococcus</taxon>
    </lineage>
</organism>
<dbReference type="RefSeq" id="WP_317533612.1">
    <property type="nucleotide sequence ID" value="NZ_JAWLKF010000010.1"/>
</dbReference>
<dbReference type="Proteomes" id="UP001186104">
    <property type="component" value="Unassembled WGS sequence"/>
</dbReference>
<gene>
    <name evidence="1" type="ORF">R3P93_17855</name>
</gene>
<sequence>MIDSEQGTLGWLLQERVELISRAHLDRSVSMRSVLADAVESYYSAVVESSGRADAFDLGDANSRHSLADFLFSCVQAVEEPENPQFPVRR</sequence>
<name>A0ABU4D549_9NOCA</name>
<dbReference type="EMBL" id="JAWLKF010000010">
    <property type="protein sequence ID" value="MDV6304429.1"/>
    <property type="molecule type" value="Genomic_DNA"/>
</dbReference>